<dbReference type="PANTHER" id="PTHR24321">
    <property type="entry name" value="DEHYDROGENASES, SHORT CHAIN"/>
    <property type="match status" value="1"/>
</dbReference>
<gene>
    <name evidence="3" type="ORF">DWZ34_09400</name>
</gene>
<proteinExistence type="inferred from homology"/>
<comment type="similarity">
    <text evidence="1">Belongs to the short-chain dehydrogenases/reductases (SDR) family.</text>
</comment>
<dbReference type="PANTHER" id="PTHR24321:SF8">
    <property type="entry name" value="ESTRADIOL 17-BETA-DEHYDROGENASE 8-RELATED"/>
    <property type="match status" value="1"/>
</dbReference>
<dbReference type="Pfam" id="PF13561">
    <property type="entry name" value="adh_short_C2"/>
    <property type="match status" value="1"/>
</dbReference>
<keyword evidence="2" id="KW-0560">Oxidoreductase</keyword>
<reference evidence="3 4" key="1">
    <citation type="submission" date="2018-08" db="EMBL/GenBank/DDBJ databases">
        <title>A genome reference for cultivated species of the human gut microbiota.</title>
        <authorList>
            <person name="Zou Y."/>
            <person name="Xue W."/>
            <person name="Luo G."/>
        </authorList>
    </citation>
    <scope>NUCLEOTIDE SEQUENCE [LARGE SCALE GENOMIC DNA]</scope>
    <source>
        <strain evidence="3 4">AF31-28B-AC</strain>
    </source>
</reference>
<dbReference type="Gene3D" id="3.40.50.720">
    <property type="entry name" value="NAD(P)-binding Rossmann-like Domain"/>
    <property type="match status" value="1"/>
</dbReference>
<dbReference type="CDD" id="cd05233">
    <property type="entry name" value="SDR_c"/>
    <property type="match status" value="1"/>
</dbReference>
<dbReference type="PRINTS" id="PR00080">
    <property type="entry name" value="SDRFAMILY"/>
</dbReference>
<comment type="caution">
    <text evidence="3">The sequence shown here is derived from an EMBL/GenBank/DDBJ whole genome shotgun (WGS) entry which is preliminary data.</text>
</comment>
<evidence type="ECO:0000313" key="3">
    <source>
        <dbReference type="EMBL" id="RHM96331.1"/>
    </source>
</evidence>
<dbReference type="GO" id="GO:0016491">
    <property type="term" value="F:oxidoreductase activity"/>
    <property type="evidence" value="ECO:0007669"/>
    <property type="project" value="UniProtKB-KW"/>
</dbReference>
<dbReference type="Proteomes" id="UP000285109">
    <property type="component" value="Unassembled WGS sequence"/>
</dbReference>
<dbReference type="SUPFAM" id="SSF51735">
    <property type="entry name" value="NAD(P)-binding Rossmann-fold domains"/>
    <property type="match status" value="1"/>
</dbReference>
<dbReference type="InterPro" id="IPR002347">
    <property type="entry name" value="SDR_fam"/>
</dbReference>
<organism evidence="3 4">
    <name type="scientific">Phocaeicola plebeius</name>
    <dbReference type="NCBI Taxonomy" id="310297"/>
    <lineage>
        <taxon>Bacteria</taxon>
        <taxon>Pseudomonadati</taxon>
        <taxon>Bacteroidota</taxon>
        <taxon>Bacteroidia</taxon>
        <taxon>Bacteroidales</taxon>
        <taxon>Bacteroidaceae</taxon>
        <taxon>Phocaeicola</taxon>
    </lineage>
</organism>
<dbReference type="EMBL" id="QRQK01000016">
    <property type="protein sequence ID" value="RHM96331.1"/>
    <property type="molecule type" value="Genomic_DNA"/>
</dbReference>
<name>A0A415T4Y4_9BACT</name>
<evidence type="ECO:0000256" key="1">
    <source>
        <dbReference type="ARBA" id="ARBA00006484"/>
    </source>
</evidence>
<dbReference type="PRINTS" id="PR00081">
    <property type="entry name" value="GDHRDH"/>
</dbReference>
<dbReference type="FunFam" id="3.40.50.720:FF:000084">
    <property type="entry name" value="Short-chain dehydrogenase reductase"/>
    <property type="match status" value="1"/>
</dbReference>
<dbReference type="AlphaFoldDB" id="A0A415T4Y4"/>
<accession>A0A415T4Y4</accession>
<dbReference type="InterPro" id="IPR036291">
    <property type="entry name" value="NAD(P)-bd_dom_sf"/>
</dbReference>
<protein>
    <submittedName>
        <fullName evidence="3">SDR family NAD(P)-dependent oxidoreductase</fullName>
    </submittedName>
</protein>
<dbReference type="RefSeq" id="WP_118026589.1">
    <property type="nucleotide sequence ID" value="NZ_CATWOP010000022.1"/>
</dbReference>
<evidence type="ECO:0000313" key="4">
    <source>
        <dbReference type="Proteomes" id="UP000285109"/>
    </source>
</evidence>
<evidence type="ECO:0000256" key="2">
    <source>
        <dbReference type="ARBA" id="ARBA00023002"/>
    </source>
</evidence>
<sequence length="254" mass="27240">METIDTMKGKRVALVTGAAMGIGLACAEAIAKAGYMTVLVDIKEPSEQARKLVEEGFGAVAYRCDVSDTLAVKEMIEWVVGKYGRLDAAHNNAGIQTPQRPMAEITDEEFDRTVAVDLKGVWNCMRYEIIQMLKQGSGAIVNTSSQGGVTGFPGQAAYIACKHAIIGLTRTAAIDYAAKGIRINAVCPGVIRTPMAEDLIHRNPELETELVRDIPAGRLGKPEEIANAVLWLCSPQASFVDGHALLVDGAFSIH</sequence>
<dbReference type="NCBIfam" id="NF005559">
    <property type="entry name" value="PRK07231.1"/>
    <property type="match status" value="1"/>
</dbReference>